<dbReference type="VEuPathDB" id="TriTrypDB:TvY486_0805580"/>
<dbReference type="Gene3D" id="1.25.40.10">
    <property type="entry name" value="Tetratricopeptide repeat domain"/>
    <property type="match status" value="1"/>
</dbReference>
<dbReference type="PANTHER" id="PTHR47447">
    <property type="entry name" value="OS03G0856100 PROTEIN"/>
    <property type="match status" value="1"/>
</dbReference>
<dbReference type="PANTHER" id="PTHR47447:SF17">
    <property type="entry name" value="OS12G0638900 PROTEIN"/>
    <property type="match status" value="1"/>
</dbReference>
<reference evidence="3" key="1">
    <citation type="journal article" date="2012" name="Proc. Natl. Acad. Sci. U.S.A.">
        <title>Antigenic diversity is generated by distinct evolutionary mechanisms in African trypanosome species.</title>
        <authorList>
            <person name="Jackson A.P."/>
            <person name="Berry A."/>
            <person name="Aslett M."/>
            <person name="Allison H.C."/>
            <person name="Burton P."/>
            <person name="Vavrova-Anderson J."/>
            <person name="Brown R."/>
            <person name="Browne H."/>
            <person name="Corton N."/>
            <person name="Hauser H."/>
            <person name="Gamble J."/>
            <person name="Gilderthorp R."/>
            <person name="Marcello L."/>
            <person name="McQuillan J."/>
            <person name="Otto T.D."/>
            <person name="Quail M.A."/>
            <person name="Sanders M.J."/>
            <person name="van Tonder A."/>
            <person name="Ginger M.L."/>
            <person name="Field M.C."/>
            <person name="Barry J.D."/>
            <person name="Hertz-Fowler C."/>
            <person name="Berriman M."/>
        </authorList>
    </citation>
    <scope>NUCLEOTIDE SEQUENCE</scope>
    <source>
        <strain evidence="3">Y486</strain>
    </source>
</reference>
<gene>
    <name evidence="3" type="ORF">TVY486_0805580</name>
</gene>
<accession>G0U1J4</accession>
<dbReference type="OMA" id="ANNWFRA"/>
<evidence type="ECO:0000256" key="1">
    <source>
        <dbReference type="ARBA" id="ARBA00022737"/>
    </source>
</evidence>
<feature type="repeat" description="PPR" evidence="2">
    <location>
        <begin position="58"/>
        <end position="92"/>
    </location>
</feature>
<evidence type="ECO:0008006" key="4">
    <source>
        <dbReference type="Google" id="ProtNLM"/>
    </source>
</evidence>
<evidence type="ECO:0000313" key="3">
    <source>
        <dbReference type="EMBL" id="CCC49951.1"/>
    </source>
</evidence>
<dbReference type="EMBL" id="HE573024">
    <property type="protein sequence ID" value="CCC49951.1"/>
    <property type="molecule type" value="Genomic_DNA"/>
</dbReference>
<name>G0U1J4_TRYVY</name>
<protein>
    <recommendedName>
        <fullName evidence="4">Pentacotripeptide-repeat region of PRORP domain-containing protein</fullName>
    </recommendedName>
</protein>
<dbReference type="Pfam" id="PF13812">
    <property type="entry name" value="PPR_3"/>
    <property type="match status" value="1"/>
</dbReference>
<keyword evidence="1" id="KW-0677">Repeat</keyword>
<dbReference type="AlphaFoldDB" id="G0U1J4"/>
<dbReference type="InterPro" id="IPR011990">
    <property type="entry name" value="TPR-like_helical_dom_sf"/>
</dbReference>
<dbReference type="InterPro" id="IPR002885">
    <property type="entry name" value="PPR_rpt"/>
</dbReference>
<evidence type="ECO:0000256" key="2">
    <source>
        <dbReference type="PROSITE-ProRule" id="PRU00708"/>
    </source>
</evidence>
<dbReference type="PROSITE" id="PS51375">
    <property type="entry name" value="PPR"/>
    <property type="match status" value="1"/>
</dbReference>
<proteinExistence type="predicted"/>
<sequence length="237" mass="26506">MHPRMSGQGIFPRYGGGWMHQFGHVYALQQELLSTQANNWFRAVELWHTARHEGVALNSSHYTNILRQCVPAKAWEASMLVLRQMQREGIRPDVVGVGCALASCADAGRISEVEKTFSKFSEKMKLDSVCYLALIKARMSQGRFAEALVAGRQQEASGTPLLPYTYSHLLEAAEKADDDVYALELVRRMSAEQWPLSESGRKAVKKLSARHGWDVAEYEQLVGNAHLAGSTRQLTDK</sequence>
<organism evidence="3">
    <name type="scientific">Trypanosoma vivax (strain Y486)</name>
    <dbReference type="NCBI Taxonomy" id="1055687"/>
    <lineage>
        <taxon>Eukaryota</taxon>
        <taxon>Discoba</taxon>
        <taxon>Euglenozoa</taxon>
        <taxon>Kinetoplastea</taxon>
        <taxon>Metakinetoplastina</taxon>
        <taxon>Trypanosomatida</taxon>
        <taxon>Trypanosomatidae</taxon>
        <taxon>Trypanosoma</taxon>
        <taxon>Duttonella</taxon>
    </lineage>
</organism>